<comment type="caution">
    <text evidence="2">The sequence shown here is derived from an EMBL/GenBank/DDBJ whole genome shotgun (WGS) entry which is preliminary data.</text>
</comment>
<sequence>MHEIQKEWARWKYFVMARSQNEYLALRQLFSGNQWSEEKTKQFYQHLDTVKKLPFDVKARRNAYEHVWGYFKKAASSEERQHFFILLDQMTETDDQALPYLKELAEKYQTTYLLDSHFFD</sequence>
<name>A0ABU3F0S5_9ENTE</name>
<organism evidence="2 3">
    <name type="scientific">Enterococcus hulanensis</name>
    <dbReference type="NCBI Taxonomy" id="2559929"/>
    <lineage>
        <taxon>Bacteria</taxon>
        <taxon>Bacillati</taxon>
        <taxon>Bacillota</taxon>
        <taxon>Bacilli</taxon>
        <taxon>Lactobacillales</taxon>
        <taxon>Enterococcaceae</taxon>
        <taxon>Enterococcus</taxon>
    </lineage>
</organism>
<evidence type="ECO:0000313" key="2">
    <source>
        <dbReference type="EMBL" id="MDT2600512.1"/>
    </source>
</evidence>
<proteinExistence type="predicted"/>
<dbReference type="EMBL" id="JARPYI010000006">
    <property type="protein sequence ID" value="MDT2600512.1"/>
    <property type="molecule type" value="Genomic_DNA"/>
</dbReference>
<keyword evidence="3" id="KW-1185">Reference proteome</keyword>
<dbReference type="RefSeq" id="WP_311822728.1">
    <property type="nucleotide sequence ID" value="NZ_JARPYF010000006.1"/>
</dbReference>
<dbReference type="Pfam" id="PF08349">
    <property type="entry name" value="DUF1722"/>
    <property type="match status" value="1"/>
</dbReference>
<accession>A0ABU3F0S5</accession>
<feature type="domain" description="DUF1722" evidence="1">
    <location>
        <begin position="12"/>
        <end position="119"/>
    </location>
</feature>
<dbReference type="Proteomes" id="UP001252875">
    <property type="component" value="Unassembled WGS sequence"/>
</dbReference>
<reference evidence="2 3" key="1">
    <citation type="submission" date="2023-03" db="EMBL/GenBank/DDBJ databases">
        <authorList>
            <person name="Shen W."/>
            <person name="Cai J."/>
        </authorList>
    </citation>
    <scope>NUCLEOTIDE SEQUENCE [LARGE SCALE GENOMIC DNA]</scope>
    <source>
        <strain evidence="2 3">D6-4</strain>
    </source>
</reference>
<dbReference type="InterPro" id="IPR013560">
    <property type="entry name" value="DUF1722"/>
</dbReference>
<evidence type="ECO:0000259" key="1">
    <source>
        <dbReference type="Pfam" id="PF08349"/>
    </source>
</evidence>
<evidence type="ECO:0000313" key="3">
    <source>
        <dbReference type="Proteomes" id="UP001252875"/>
    </source>
</evidence>
<gene>
    <name evidence="2" type="ORF">P7D85_12055</name>
</gene>
<protein>
    <submittedName>
        <fullName evidence="2">YbgA family protein</fullName>
    </submittedName>
</protein>